<evidence type="ECO:0000256" key="3">
    <source>
        <dbReference type="ARBA" id="ARBA00023015"/>
    </source>
</evidence>
<evidence type="ECO:0000256" key="1">
    <source>
        <dbReference type="ARBA" id="ARBA00004123"/>
    </source>
</evidence>
<comment type="subcellular location">
    <subcellularLocation>
        <location evidence="1">Nucleus</location>
    </subcellularLocation>
</comment>
<feature type="domain" description="Xylanolytic transcriptional activator regulatory" evidence="7">
    <location>
        <begin position="120"/>
        <end position="213"/>
    </location>
</feature>
<protein>
    <recommendedName>
        <fullName evidence="7">Xylanolytic transcriptional activator regulatory domain-containing protein</fullName>
    </recommendedName>
</protein>
<gene>
    <name evidence="8" type="ORF">M427DRAFT_277180</name>
</gene>
<dbReference type="InterPro" id="IPR050815">
    <property type="entry name" value="TF_fung"/>
</dbReference>
<keyword evidence="9" id="KW-1185">Reference proteome</keyword>
<dbReference type="Pfam" id="PF04082">
    <property type="entry name" value="Fungal_trans"/>
    <property type="match status" value="1"/>
</dbReference>
<keyword evidence="2" id="KW-0479">Metal-binding</keyword>
<dbReference type="EMBL" id="KQ965732">
    <property type="protein sequence ID" value="KXS21720.1"/>
    <property type="molecule type" value="Genomic_DNA"/>
</dbReference>
<evidence type="ECO:0000256" key="5">
    <source>
        <dbReference type="ARBA" id="ARBA00023242"/>
    </source>
</evidence>
<feature type="compositionally biased region" description="Low complexity" evidence="6">
    <location>
        <begin position="239"/>
        <end position="249"/>
    </location>
</feature>
<dbReference type="OrthoDB" id="5365785at2759"/>
<sequence length="546" mass="59936">MVARETFPTVTQTRMQRLIADHAQAPHGTRPPAIIPAAAALGAFQLSRFQNVRKIDLNDPETGAAEAEYYLTLAAHLLDLAARSVSAEVRGEGMVVVNGAFVRNGGAGDRLSVLAAKIIGGVFSSSTMTMAAGNLYGHLSVQLGLKLGLNRESTVPPSGEPGDTWITREESRRIWWLIFSDQAIMPAWDNQPHPFTEEDIDLHLPCPDPLYFDPLLPPPDPIPFQRAFSLLTPPGYATSARSRASPTTSEYMNASSPGSATSESLRTLFHSGRTGISGYTVVLHGIAHRIMRLKRTQSFFGDGATLAEAWANEEKMLLSGMLDTWYSSLPDAVLAADRRAASEAGPEGIEPRSGVLFILYHTYKVLLYGRWDVISMVYDDAWLMSSDFLLCVEHADRVTRLIELVTAPTLKDDSGNLPLAVEMLRWASPYVIGAAVLMGSFVHAAVLRKLRLVNPGLIFKNNGQRLVDDQSSLVQLERGLIRKLELHISLAEALSNKWGLRSGMWKLMREELIFKDPAEEPNASPFFKLDYGPAGRGLMPIFLSNA</sequence>
<feature type="compositionally biased region" description="Polar residues" evidence="6">
    <location>
        <begin position="250"/>
        <end position="262"/>
    </location>
</feature>
<dbReference type="GO" id="GO:0000981">
    <property type="term" value="F:DNA-binding transcription factor activity, RNA polymerase II-specific"/>
    <property type="evidence" value="ECO:0007669"/>
    <property type="project" value="InterPro"/>
</dbReference>
<dbReference type="InterPro" id="IPR007219">
    <property type="entry name" value="XnlR_reg_dom"/>
</dbReference>
<keyword evidence="4" id="KW-0804">Transcription</keyword>
<organism evidence="8 9">
    <name type="scientific">Gonapodya prolifera (strain JEL478)</name>
    <name type="common">Monoblepharis prolifera</name>
    <dbReference type="NCBI Taxonomy" id="1344416"/>
    <lineage>
        <taxon>Eukaryota</taxon>
        <taxon>Fungi</taxon>
        <taxon>Fungi incertae sedis</taxon>
        <taxon>Chytridiomycota</taxon>
        <taxon>Chytridiomycota incertae sedis</taxon>
        <taxon>Monoblepharidomycetes</taxon>
        <taxon>Monoblepharidales</taxon>
        <taxon>Gonapodyaceae</taxon>
        <taxon>Gonapodya</taxon>
    </lineage>
</organism>
<dbReference type="GO" id="GO:0008270">
    <property type="term" value="F:zinc ion binding"/>
    <property type="evidence" value="ECO:0007669"/>
    <property type="project" value="InterPro"/>
</dbReference>
<dbReference type="AlphaFoldDB" id="A0A139AYD7"/>
<dbReference type="CDD" id="cd12148">
    <property type="entry name" value="fungal_TF_MHR"/>
    <property type="match status" value="1"/>
</dbReference>
<dbReference type="PANTHER" id="PTHR47338">
    <property type="entry name" value="ZN(II)2CYS6 TRANSCRIPTION FACTOR (EUROFUNG)-RELATED"/>
    <property type="match status" value="1"/>
</dbReference>
<keyword evidence="5" id="KW-0539">Nucleus</keyword>
<dbReference type="GO" id="GO:0006351">
    <property type="term" value="P:DNA-templated transcription"/>
    <property type="evidence" value="ECO:0007669"/>
    <property type="project" value="InterPro"/>
</dbReference>
<evidence type="ECO:0000256" key="4">
    <source>
        <dbReference type="ARBA" id="ARBA00023163"/>
    </source>
</evidence>
<dbReference type="Proteomes" id="UP000070544">
    <property type="component" value="Unassembled WGS sequence"/>
</dbReference>
<proteinExistence type="predicted"/>
<evidence type="ECO:0000313" key="8">
    <source>
        <dbReference type="EMBL" id="KXS21720.1"/>
    </source>
</evidence>
<evidence type="ECO:0000256" key="2">
    <source>
        <dbReference type="ARBA" id="ARBA00022723"/>
    </source>
</evidence>
<evidence type="ECO:0000256" key="6">
    <source>
        <dbReference type="SAM" id="MobiDB-lite"/>
    </source>
</evidence>
<reference evidence="8 9" key="1">
    <citation type="journal article" date="2015" name="Genome Biol. Evol.">
        <title>Phylogenomic analyses indicate that early fungi evolved digesting cell walls of algal ancestors of land plants.</title>
        <authorList>
            <person name="Chang Y."/>
            <person name="Wang S."/>
            <person name="Sekimoto S."/>
            <person name="Aerts A.L."/>
            <person name="Choi C."/>
            <person name="Clum A."/>
            <person name="LaButti K.M."/>
            <person name="Lindquist E.A."/>
            <person name="Yee Ngan C."/>
            <person name="Ohm R.A."/>
            <person name="Salamov A.A."/>
            <person name="Grigoriev I.V."/>
            <person name="Spatafora J.W."/>
            <person name="Berbee M.L."/>
        </authorList>
    </citation>
    <scope>NUCLEOTIDE SEQUENCE [LARGE SCALE GENOMIC DNA]</scope>
    <source>
        <strain evidence="8 9">JEL478</strain>
    </source>
</reference>
<feature type="region of interest" description="Disordered" evidence="6">
    <location>
        <begin position="239"/>
        <end position="262"/>
    </location>
</feature>
<evidence type="ECO:0000259" key="7">
    <source>
        <dbReference type="Pfam" id="PF04082"/>
    </source>
</evidence>
<dbReference type="PANTHER" id="PTHR47338:SF5">
    <property type="entry name" value="ZN(II)2CYS6 TRANSCRIPTION FACTOR (EUROFUNG)"/>
    <property type="match status" value="1"/>
</dbReference>
<name>A0A139AYD7_GONPJ</name>
<evidence type="ECO:0000313" key="9">
    <source>
        <dbReference type="Proteomes" id="UP000070544"/>
    </source>
</evidence>
<dbReference type="GO" id="GO:0005634">
    <property type="term" value="C:nucleus"/>
    <property type="evidence" value="ECO:0007669"/>
    <property type="project" value="UniProtKB-SubCell"/>
</dbReference>
<dbReference type="GO" id="GO:0003677">
    <property type="term" value="F:DNA binding"/>
    <property type="evidence" value="ECO:0007669"/>
    <property type="project" value="InterPro"/>
</dbReference>
<keyword evidence="3" id="KW-0805">Transcription regulation</keyword>
<accession>A0A139AYD7</accession>